<evidence type="ECO:0000313" key="3">
    <source>
        <dbReference type="Proteomes" id="UP000785613"/>
    </source>
</evidence>
<dbReference type="RefSeq" id="WP_167221566.1">
    <property type="nucleotide sequence ID" value="NZ_VUYU01000002.1"/>
</dbReference>
<evidence type="ECO:0000256" key="1">
    <source>
        <dbReference type="SAM" id="SignalP"/>
    </source>
</evidence>
<comment type="caution">
    <text evidence="2">The sequence shown here is derived from an EMBL/GenBank/DDBJ whole genome shotgun (WGS) entry which is preliminary data.</text>
</comment>
<proteinExistence type="predicted"/>
<keyword evidence="3" id="KW-1185">Reference proteome</keyword>
<dbReference type="Gene3D" id="2.130.10.10">
    <property type="entry name" value="YVTN repeat-like/Quinoprotein amine dehydrogenase"/>
    <property type="match status" value="1"/>
</dbReference>
<gene>
    <name evidence="2" type="ORF">F0185_03240</name>
</gene>
<accession>A0ABX0LEF3</accession>
<protein>
    <submittedName>
        <fullName evidence="2">WD40 repeat domain-containing protein</fullName>
    </submittedName>
</protein>
<dbReference type="Proteomes" id="UP000785613">
    <property type="component" value="Unassembled WGS sequence"/>
</dbReference>
<dbReference type="InterPro" id="IPR015943">
    <property type="entry name" value="WD40/YVTN_repeat-like_dom_sf"/>
</dbReference>
<feature type="chain" id="PRO_5046482167" evidence="1">
    <location>
        <begin position="23"/>
        <end position="351"/>
    </location>
</feature>
<feature type="signal peptide" evidence="1">
    <location>
        <begin position="1"/>
        <end position="22"/>
    </location>
</feature>
<keyword evidence="1" id="KW-0732">Signal</keyword>
<evidence type="ECO:0000313" key="2">
    <source>
        <dbReference type="EMBL" id="NHZ32607.1"/>
    </source>
</evidence>
<reference evidence="2 3" key="1">
    <citation type="submission" date="2019-09" db="EMBL/GenBank/DDBJ databases">
        <title>Taxonomy of Antarctic Massilia spp.: description of Massilia rubra sp. nov., Massilia aquatica sp. nov., Massilia mucilaginosa sp. nov., Massilia frigida sp. nov. isolated from streams, lakes and regoliths.</title>
        <authorList>
            <person name="Holochova P."/>
            <person name="Sedlacek I."/>
            <person name="Kralova S."/>
            <person name="Maslanova I."/>
            <person name="Busse H.-J."/>
            <person name="Stankova E."/>
            <person name="Vrbovska V."/>
            <person name="Kovarovic V."/>
            <person name="Bartak M."/>
            <person name="Svec P."/>
            <person name="Pantucek R."/>
        </authorList>
    </citation>
    <scope>NUCLEOTIDE SEQUENCE [LARGE SCALE GENOMIC DNA]</scope>
    <source>
        <strain evidence="2 3">CCM 8692</strain>
    </source>
</reference>
<dbReference type="EMBL" id="VUYU01000002">
    <property type="protein sequence ID" value="NHZ32607.1"/>
    <property type="molecule type" value="Genomic_DNA"/>
</dbReference>
<sequence>MWHRYACLIVAASVAGAATASAASPDTPCGKHDAGAAGKVALPAMSIKTALYGVAVSGRLLKVDLNGGKTTILSDHGFESMPSLRASADGRWLSYSGVLKTGNKTQYWLYDRRRHSEQLVYEHPAWGGGIPAFSPDSRYLAIGAAYDSRWGGASGDGLFLFDTQTSRLLPVKLPPGISGRQAWPSTSWSRDGTLLFLARGLLPDARFSYVGYHPASTRSSMLSGQYDSQEHRYTFKRGNKTIPAADEGVPRSDIAHESGWSPGGQWRAYFDQRQDSRPYQLLVAGKAGAIRPVAVGGYSQCEGYTLNIIGWFDERHLLYRSGMTTYRVFDAETGNTADLPGEDDMPLSFTW</sequence>
<dbReference type="SUPFAM" id="SSF82171">
    <property type="entry name" value="DPP6 N-terminal domain-like"/>
    <property type="match status" value="1"/>
</dbReference>
<name>A0ABX0LEF3_9BURK</name>
<organism evidence="2 3">
    <name type="scientific">Massilia rubra</name>
    <dbReference type="NCBI Taxonomy" id="2607910"/>
    <lineage>
        <taxon>Bacteria</taxon>
        <taxon>Pseudomonadati</taxon>
        <taxon>Pseudomonadota</taxon>
        <taxon>Betaproteobacteria</taxon>
        <taxon>Burkholderiales</taxon>
        <taxon>Oxalobacteraceae</taxon>
        <taxon>Telluria group</taxon>
        <taxon>Massilia</taxon>
    </lineage>
</organism>